<dbReference type="PANTHER" id="PTHR30055:SF234">
    <property type="entry name" value="HTH-TYPE TRANSCRIPTIONAL REGULATOR BETI"/>
    <property type="match status" value="1"/>
</dbReference>
<keyword evidence="3" id="KW-0804">Transcription</keyword>
<dbReference type="PANTHER" id="PTHR30055">
    <property type="entry name" value="HTH-TYPE TRANSCRIPTIONAL REGULATOR RUTR"/>
    <property type="match status" value="1"/>
</dbReference>
<proteinExistence type="predicted"/>
<keyword evidence="1" id="KW-0805">Transcription regulation</keyword>
<evidence type="ECO:0000256" key="2">
    <source>
        <dbReference type="ARBA" id="ARBA00023125"/>
    </source>
</evidence>
<dbReference type="EMBL" id="VCKZ01000333">
    <property type="protein sequence ID" value="TMR30651.1"/>
    <property type="molecule type" value="Genomic_DNA"/>
</dbReference>
<evidence type="ECO:0000256" key="1">
    <source>
        <dbReference type="ARBA" id="ARBA00023015"/>
    </source>
</evidence>
<sequence length="231" mass="24801">MLQPVADEKNGNSRGRRSREEILDAASRIMAERGYAATSLSVLSRETGLPKSAVYHHFQSKAGLLSAVMARGAYDFFSAMREAQAGGPEGGTARERLTWYLLRTGEVFTARADFLRLHLILIMSAEAAEAEVEAIIEQVRRDGRAHMNTMIAASFAAEGPDIAQAVADDLDYFGIAGFDGAFVASQADPARVLPAQMTLLAEAMAALGEARVAALRLSRPTSPAQEPTPHP</sequence>
<feature type="DNA-binding region" description="H-T-H motif" evidence="4">
    <location>
        <begin position="39"/>
        <end position="58"/>
    </location>
</feature>
<evidence type="ECO:0000313" key="7">
    <source>
        <dbReference type="Proteomes" id="UP000305238"/>
    </source>
</evidence>
<feature type="domain" description="HTH tetR-type" evidence="5">
    <location>
        <begin position="16"/>
        <end position="76"/>
    </location>
</feature>
<dbReference type="SUPFAM" id="SSF46689">
    <property type="entry name" value="Homeodomain-like"/>
    <property type="match status" value="1"/>
</dbReference>
<dbReference type="PROSITE" id="PS50977">
    <property type="entry name" value="HTH_TETR_2"/>
    <property type="match status" value="1"/>
</dbReference>
<dbReference type="InterPro" id="IPR009057">
    <property type="entry name" value="Homeodomain-like_sf"/>
</dbReference>
<keyword evidence="2 4" id="KW-0238">DNA-binding</keyword>
<evidence type="ECO:0000313" key="6">
    <source>
        <dbReference type="EMBL" id="TMR30651.1"/>
    </source>
</evidence>
<dbReference type="Pfam" id="PF00440">
    <property type="entry name" value="TetR_N"/>
    <property type="match status" value="1"/>
</dbReference>
<gene>
    <name evidence="6" type="ORF">ETD96_33325</name>
</gene>
<dbReference type="GO" id="GO:0000976">
    <property type="term" value="F:transcription cis-regulatory region binding"/>
    <property type="evidence" value="ECO:0007669"/>
    <property type="project" value="TreeGrafter"/>
</dbReference>
<dbReference type="OrthoDB" id="4899232at2"/>
<dbReference type="Gene3D" id="1.10.357.10">
    <property type="entry name" value="Tetracycline Repressor, domain 2"/>
    <property type="match status" value="1"/>
</dbReference>
<dbReference type="InterPro" id="IPR001647">
    <property type="entry name" value="HTH_TetR"/>
</dbReference>
<evidence type="ECO:0000256" key="3">
    <source>
        <dbReference type="ARBA" id="ARBA00023163"/>
    </source>
</evidence>
<dbReference type="AlphaFoldDB" id="A0A5S4GDW1"/>
<accession>A0A5S4GDW1</accession>
<reference evidence="6 7" key="1">
    <citation type="submission" date="2019-05" db="EMBL/GenBank/DDBJ databases">
        <title>Draft genome sequence of Actinomadura geliboluensis A8036.</title>
        <authorList>
            <person name="Saricaoglu S."/>
            <person name="Isik K."/>
        </authorList>
    </citation>
    <scope>NUCLEOTIDE SEQUENCE [LARGE SCALE GENOMIC DNA]</scope>
    <source>
        <strain evidence="6 7">A8036</strain>
    </source>
</reference>
<evidence type="ECO:0000256" key="4">
    <source>
        <dbReference type="PROSITE-ProRule" id="PRU00335"/>
    </source>
</evidence>
<organism evidence="6 7">
    <name type="scientific">Actinomadura geliboluensis</name>
    <dbReference type="NCBI Taxonomy" id="882440"/>
    <lineage>
        <taxon>Bacteria</taxon>
        <taxon>Bacillati</taxon>
        <taxon>Actinomycetota</taxon>
        <taxon>Actinomycetes</taxon>
        <taxon>Streptosporangiales</taxon>
        <taxon>Thermomonosporaceae</taxon>
        <taxon>Actinomadura</taxon>
    </lineage>
</organism>
<dbReference type="PRINTS" id="PR00455">
    <property type="entry name" value="HTHTETR"/>
</dbReference>
<evidence type="ECO:0000259" key="5">
    <source>
        <dbReference type="PROSITE" id="PS50977"/>
    </source>
</evidence>
<dbReference type="Proteomes" id="UP000305238">
    <property type="component" value="Unassembled WGS sequence"/>
</dbReference>
<dbReference type="GO" id="GO:0003700">
    <property type="term" value="F:DNA-binding transcription factor activity"/>
    <property type="evidence" value="ECO:0007669"/>
    <property type="project" value="TreeGrafter"/>
</dbReference>
<comment type="caution">
    <text evidence="6">The sequence shown here is derived from an EMBL/GenBank/DDBJ whole genome shotgun (WGS) entry which is preliminary data.</text>
</comment>
<name>A0A5S4GDW1_9ACTN</name>
<dbReference type="InterPro" id="IPR050109">
    <property type="entry name" value="HTH-type_TetR-like_transc_reg"/>
</dbReference>
<protein>
    <submittedName>
        <fullName evidence="6">TetR/AcrR family transcriptional regulator</fullName>
    </submittedName>
</protein>
<keyword evidence="7" id="KW-1185">Reference proteome</keyword>